<gene>
    <name evidence="1" type="ORF">LTSEMON_2606</name>
</gene>
<comment type="caution">
    <text evidence="1">The sequence shown here is derived from an EMBL/GenBank/DDBJ whole genome shotgun (WGS) entry which is preliminary data.</text>
</comment>
<name>G5Q3L9_SALMO</name>
<accession>G5Q3L9</accession>
<reference evidence="1 2" key="1">
    <citation type="journal article" date="2011" name="BMC Genomics">
        <title>Genome sequencing reveals diversification of virulence factor content and possible host adaptation in distinct subpopulations of Salmonella enterica.</title>
        <authorList>
            <person name="den Bakker H.C."/>
            <person name="Moreno Switt A.I."/>
            <person name="Govoni G."/>
            <person name="Cummings C.A."/>
            <person name="Ranieri M.L."/>
            <person name="Degoricija L."/>
            <person name="Hoelzer K."/>
            <person name="Rodriguez-Rivera L.D."/>
            <person name="Brown S."/>
            <person name="Bolchacova E."/>
            <person name="Furtado M.R."/>
            <person name="Wiedmann M."/>
        </authorList>
    </citation>
    <scope>NUCLEOTIDE SEQUENCE [LARGE SCALE GENOMIC DNA]</scope>
    <source>
        <strain evidence="1 2">S5-403</strain>
    </source>
</reference>
<dbReference type="Proteomes" id="UP000003221">
    <property type="component" value="Unassembled WGS sequence"/>
</dbReference>
<dbReference type="AlphaFoldDB" id="G5Q3L9"/>
<evidence type="ECO:0000313" key="1">
    <source>
        <dbReference type="EMBL" id="EHC78619.1"/>
    </source>
</evidence>
<protein>
    <submittedName>
        <fullName evidence="1">Uncharacterized protein</fullName>
    </submittedName>
</protein>
<sequence length="33" mass="3643">MVMDSMTGSVRAMLPEAIQAMLPAPERSLMLHQ</sequence>
<dbReference type="EMBL" id="AFCS01000616">
    <property type="protein sequence ID" value="EHC78619.1"/>
    <property type="molecule type" value="Genomic_DNA"/>
</dbReference>
<proteinExistence type="predicted"/>
<evidence type="ECO:0000313" key="2">
    <source>
        <dbReference type="Proteomes" id="UP000003221"/>
    </source>
</evidence>
<organism evidence="1 2">
    <name type="scientific">Salmonella enterica subsp. enterica serovar Montevideo str. S5-403</name>
    <dbReference type="NCBI Taxonomy" id="913242"/>
    <lineage>
        <taxon>Bacteria</taxon>
        <taxon>Pseudomonadati</taxon>
        <taxon>Pseudomonadota</taxon>
        <taxon>Gammaproteobacteria</taxon>
        <taxon>Enterobacterales</taxon>
        <taxon>Enterobacteriaceae</taxon>
        <taxon>Salmonella</taxon>
    </lineage>
</organism>